<dbReference type="AlphaFoldDB" id="R7UF57"/>
<dbReference type="PROSITE" id="PS50003">
    <property type="entry name" value="PH_DOMAIN"/>
    <property type="match status" value="1"/>
</dbReference>
<dbReference type="Pfam" id="PF00169">
    <property type="entry name" value="PH"/>
    <property type="match status" value="1"/>
</dbReference>
<sequence length="123" mass="14031">EGCVKRKTLLKNGKRPTIGGWVKYWLALWDTNLLFFPLKGLRGHTREAFKMEPTKMMSVVGWMVVMGDNPVHPDSFTLTHPLRGTSYKFRCGDIPKALNWCQNLDTACKADTSKPPDNLMTFE</sequence>
<reference evidence="3" key="3">
    <citation type="submission" date="2015-06" db="UniProtKB">
        <authorList>
            <consortium name="EnsemblMetazoa"/>
        </authorList>
    </citation>
    <scope>IDENTIFICATION</scope>
</reference>
<evidence type="ECO:0000259" key="1">
    <source>
        <dbReference type="PROSITE" id="PS50003"/>
    </source>
</evidence>
<dbReference type="STRING" id="283909.R7UF57"/>
<protein>
    <recommendedName>
        <fullName evidence="1">PH domain-containing protein</fullName>
    </recommendedName>
</protein>
<dbReference type="Proteomes" id="UP000014760">
    <property type="component" value="Unassembled WGS sequence"/>
</dbReference>
<dbReference type="Gene3D" id="2.30.29.30">
    <property type="entry name" value="Pleckstrin-homology domain (PH domain)/Phosphotyrosine-binding domain (PTB)"/>
    <property type="match status" value="1"/>
</dbReference>
<dbReference type="EnsemblMetazoa" id="CapteT140537">
    <property type="protein sequence ID" value="CapteP140537"/>
    <property type="gene ID" value="CapteG140537"/>
</dbReference>
<reference evidence="4" key="1">
    <citation type="submission" date="2012-12" db="EMBL/GenBank/DDBJ databases">
        <authorList>
            <person name="Hellsten U."/>
            <person name="Grimwood J."/>
            <person name="Chapman J.A."/>
            <person name="Shapiro H."/>
            <person name="Aerts A."/>
            <person name="Otillar R.P."/>
            <person name="Terry A.Y."/>
            <person name="Boore J.L."/>
            <person name="Simakov O."/>
            <person name="Marletaz F."/>
            <person name="Cho S.-J."/>
            <person name="Edsinger-Gonzales E."/>
            <person name="Havlak P."/>
            <person name="Kuo D.-H."/>
            <person name="Larsson T."/>
            <person name="Lv J."/>
            <person name="Arendt D."/>
            <person name="Savage R."/>
            <person name="Osoegawa K."/>
            <person name="de Jong P."/>
            <person name="Lindberg D.R."/>
            <person name="Seaver E.C."/>
            <person name="Weisblat D.A."/>
            <person name="Putnam N.H."/>
            <person name="Grigoriev I.V."/>
            <person name="Rokhsar D.S."/>
        </authorList>
    </citation>
    <scope>NUCLEOTIDE SEQUENCE</scope>
    <source>
        <strain evidence="4">I ESC-2004</strain>
    </source>
</reference>
<evidence type="ECO:0000313" key="2">
    <source>
        <dbReference type="EMBL" id="ELU05164.1"/>
    </source>
</evidence>
<name>R7UF57_CAPTE</name>
<dbReference type="EMBL" id="AMQN01001364">
    <property type="status" value="NOT_ANNOTATED_CDS"/>
    <property type="molecule type" value="Genomic_DNA"/>
</dbReference>
<gene>
    <name evidence="2" type="ORF">CAPTEDRAFT_140537</name>
</gene>
<organism evidence="2">
    <name type="scientific">Capitella teleta</name>
    <name type="common">Polychaete worm</name>
    <dbReference type="NCBI Taxonomy" id="283909"/>
    <lineage>
        <taxon>Eukaryota</taxon>
        <taxon>Metazoa</taxon>
        <taxon>Spiralia</taxon>
        <taxon>Lophotrochozoa</taxon>
        <taxon>Annelida</taxon>
        <taxon>Polychaeta</taxon>
        <taxon>Sedentaria</taxon>
        <taxon>Scolecida</taxon>
        <taxon>Capitellidae</taxon>
        <taxon>Capitella</taxon>
    </lineage>
</organism>
<keyword evidence="4" id="KW-1185">Reference proteome</keyword>
<reference evidence="2 4" key="2">
    <citation type="journal article" date="2013" name="Nature">
        <title>Insights into bilaterian evolution from three spiralian genomes.</title>
        <authorList>
            <person name="Simakov O."/>
            <person name="Marletaz F."/>
            <person name="Cho S.J."/>
            <person name="Edsinger-Gonzales E."/>
            <person name="Havlak P."/>
            <person name="Hellsten U."/>
            <person name="Kuo D.H."/>
            <person name="Larsson T."/>
            <person name="Lv J."/>
            <person name="Arendt D."/>
            <person name="Savage R."/>
            <person name="Osoegawa K."/>
            <person name="de Jong P."/>
            <person name="Grimwood J."/>
            <person name="Chapman J.A."/>
            <person name="Shapiro H."/>
            <person name="Aerts A."/>
            <person name="Otillar R.P."/>
            <person name="Terry A.Y."/>
            <person name="Boore J.L."/>
            <person name="Grigoriev I.V."/>
            <person name="Lindberg D.R."/>
            <person name="Seaver E.C."/>
            <person name="Weisblat D.A."/>
            <person name="Putnam N.H."/>
            <person name="Rokhsar D.S."/>
        </authorList>
    </citation>
    <scope>NUCLEOTIDE SEQUENCE</scope>
    <source>
        <strain evidence="2 4">I ESC-2004</strain>
    </source>
</reference>
<dbReference type="HOGENOM" id="CLU_2020967_0_0_1"/>
<accession>R7UF57</accession>
<evidence type="ECO:0000313" key="3">
    <source>
        <dbReference type="EnsemblMetazoa" id="CapteP140537"/>
    </source>
</evidence>
<dbReference type="OrthoDB" id="10254377at2759"/>
<dbReference type="SUPFAM" id="SSF50729">
    <property type="entry name" value="PH domain-like"/>
    <property type="match status" value="1"/>
</dbReference>
<dbReference type="InterPro" id="IPR001849">
    <property type="entry name" value="PH_domain"/>
</dbReference>
<dbReference type="OMA" id="CGAKLYY"/>
<proteinExistence type="predicted"/>
<feature type="non-terminal residue" evidence="2">
    <location>
        <position position="1"/>
    </location>
</feature>
<dbReference type="InterPro" id="IPR011993">
    <property type="entry name" value="PH-like_dom_sf"/>
</dbReference>
<feature type="domain" description="PH" evidence="1">
    <location>
        <begin position="1"/>
        <end position="109"/>
    </location>
</feature>
<dbReference type="EMBL" id="KB301771">
    <property type="protein sequence ID" value="ELU05164.1"/>
    <property type="molecule type" value="Genomic_DNA"/>
</dbReference>
<evidence type="ECO:0000313" key="4">
    <source>
        <dbReference type="Proteomes" id="UP000014760"/>
    </source>
</evidence>